<feature type="region of interest" description="Disordered" evidence="2">
    <location>
        <begin position="144"/>
        <end position="176"/>
    </location>
</feature>
<evidence type="ECO:0000313" key="5">
    <source>
        <dbReference type="Proteomes" id="UP001472866"/>
    </source>
</evidence>
<dbReference type="PANTHER" id="PTHR12419">
    <property type="entry name" value="OTU DOMAIN CONTAINING PROTEIN"/>
    <property type="match status" value="1"/>
</dbReference>
<keyword evidence="4" id="KW-0378">Hydrolase</keyword>
<protein>
    <submittedName>
        <fullName evidence="4">OTU-like cysteine protease</fullName>
    </submittedName>
</protein>
<reference evidence="4 5" key="1">
    <citation type="submission" date="2024-03" db="EMBL/GenBank/DDBJ databases">
        <title>Complete genome sequence of the green alga Chloropicon roscoffensis RCC1871.</title>
        <authorList>
            <person name="Lemieux C."/>
            <person name="Pombert J.-F."/>
            <person name="Otis C."/>
            <person name="Turmel M."/>
        </authorList>
    </citation>
    <scope>NUCLEOTIDE SEQUENCE [LARGE SCALE GENOMIC DNA]</scope>
    <source>
        <strain evidence="4 5">RCC1871</strain>
    </source>
</reference>
<dbReference type="GO" id="GO:0016579">
    <property type="term" value="P:protein deubiquitination"/>
    <property type="evidence" value="ECO:0007669"/>
    <property type="project" value="TreeGrafter"/>
</dbReference>
<accession>A0AAX4PCQ5</accession>
<dbReference type="SUPFAM" id="SSF54001">
    <property type="entry name" value="Cysteine proteinases"/>
    <property type="match status" value="1"/>
</dbReference>
<dbReference type="GO" id="GO:0004843">
    <property type="term" value="F:cysteine-type deubiquitinase activity"/>
    <property type="evidence" value="ECO:0007669"/>
    <property type="project" value="TreeGrafter"/>
</dbReference>
<proteinExistence type="inferred from homology"/>
<feature type="domain" description="OTU" evidence="3">
    <location>
        <begin position="217"/>
        <end position="350"/>
    </location>
</feature>
<organism evidence="4 5">
    <name type="scientific">Chloropicon roscoffensis</name>
    <dbReference type="NCBI Taxonomy" id="1461544"/>
    <lineage>
        <taxon>Eukaryota</taxon>
        <taxon>Viridiplantae</taxon>
        <taxon>Chlorophyta</taxon>
        <taxon>Chloropicophyceae</taxon>
        <taxon>Chloropicales</taxon>
        <taxon>Chloropicaceae</taxon>
        <taxon>Chloropicon</taxon>
    </lineage>
</organism>
<dbReference type="EMBL" id="CP151509">
    <property type="protein sequence ID" value="WZN64135.1"/>
    <property type="molecule type" value="Genomic_DNA"/>
</dbReference>
<dbReference type="Pfam" id="PF02338">
    <property type="entry name" value="OTU"/>
    <property type="match status" value="1"/>
</dbReference>
<dbReference type="PANTHER" id="PTHR12419:SF11">
    <property type="entry name" value="OTU DOMAIN-CONTAINING PROTEIN DDB_G0284757"/>
    <property type="match status" value="1"/>
</dbReference>
<evidence type="ECO:0000256" key="1">
    <source>
        <dbReference type="ARBA" id="ARBA00010407"/>
    </source>
</evidence>
<name>A0AAX4PCQ5_9CHLO</name>
<dbReference type="Proteomes" id="UP001472866">
    <property type="component" value="Chromosome 09"/>
</dbReference>
<dbReference type="InterPro" id="IPR050704">
    <property type="entry name" value="Peptidase_C85-like"/>
</dbReference>
<dbReference type="InterPro" id="IPR003323">
    <property type="entry name" value="OTU_dom"/>
</dbReference>
<evidence type="ECO:0000256" key="2">
    <source>
        <dbReference type="SAM" id="MobiDB-lite"/>
    </source>
</evidence>
<dbReference type="CDD" id="cd22751">
    <property type="entry name" value="OTU_plant_OTU9-like"/>
    <property type="match status" value="1"/>
</dbReference>
<dbReference type="AlphaFoldDB" id="A0AAX4PCQ5"/>
<dbReference type="PROSITE" id="PS50802">
    <property type="entry name" value="OTU"/>
    <property type="match status" value="1"/>
</dbReference>
<evidence type="ECO:0000313" key="4">
    <source>
        <dbReference type="EMBL" id="WZN64135.1"/>
    </source>
</evidence>
<sequence length="360" mass="40006">MGRWLSCFGERGGARAREAGAEALGCEDTPKFQAALSPPPSLALSSWKKVDRNSLALLETPSIRSNLTPTPRRVRFAVSLAAGDGDDDDFDSMAEAARSTGLARLSRSAPCSPLPFHQTSELFINSHFLSSEYETEIESVRRAFGSNPPSVAEDVSSSGSGSPPRLQTGDRGWSQDRHKLQNGLNRELKRCNTPVGARGYLESATARLKRRLGRLNLRLRSTQGDGNCQFRAISFQLLGTEDLHDMVRERSVSYLDENRAAYEEFLGGREKFDEYLANMRRDKTWGDEMTLCGACNAFECVINVITSEAGNWYLQYWPRQDEDEEGEAKGKKEIFIGYTYPLHYDAVAGEGIEDTPLTPQ</sequence>
<comment type="similarity">
    <text evidence="1">Belongs to the peptidase C85 family.</text>
</comment>
<dbReference type="InterPro" id="IPR038765">
    <property type="entry name" value="Papain-like_cys_pep_sf"/>
</dbReference>
<keyword evidence="5" id="KW-1185">Reference proteome</keyword>
<gene>
    <name evidence="4" type="ORF">HKI87_09g56890</name>
</gene>
<evidence type="ECO:0000259" key="3">
    <source>
        <dbReference type="PROSITE" id="PS50802"/>
    </source>
</evidence>
<keyword evidence="4" id="KW-0645">Protease</keyword>
<dbReference type="GO" id="GO:0006508">
    <property type="term" value="P:proteolysis"/>
    <property type="evidence" value="ECO:0007669"/>
    <property type="project" value="UniProtKB-KW"/>
</dbReference>
<dbReference type="Gene3D" id="3.90.70.80">
    <property type="match status" value="1"/>
</dbReference>